<dbReference type="RefSeq" id="WP_108178261.1">
    <property type="nucleotide sequence ID" value="NZ_PZZL01000006.1"/>
</dbReference>
<organism evidence="2 3">
    <name type="scientific">Phreatobacter oligotrophus</name>
    <dbReference type="NCBI Taxonomy" id="1122261"/>
    <lineage>
        <taxon>Bacteria</taxon>
        <taxon>Pseudomonadati</taxon>
        <taxon>Pseudomonadota</taxon>
        <taxon>Alphaproteobacteria</taxon>
        <taxon>Hyphomicrobiales</taxon>
        <taxon>Phreatobacteraceae</taxon>
        <taxon>Phreatobacter</taxon>
    </lineage>
</organism>
<proteinExistence type="predicted"/>
<evidence type="ECO:0000256" key="1">
    <source>
        <dbReference type="SAM" id="Phobius"/>
    </source>
</evidence>
<sequence>MTMPAQPAPTTWQPTPVTLTALDVPFLRLVAFFFKAALAAIPAIIAVAIVVRLVAGLLFWGFATWRYGYMGMGPFGL</sequence>
<keyword evidence="3" id="KW-1185">Reference proteome</keyword>
<evidence type="ECO:0000313" key="2">
    <source>
        <dbReference type="EMBL" id="PTM53482.1"/>
    </source>
</evidence>
<keyword evidence="1" id="KW-1133">Transmembrane helix</keyword>
<comment type="caution">
    <text evidence="2">The sequence shown here is derived from an EMBL/GenBank/DDBJ whole genome shotgun (WGS) entry which is preliminary data.</text>
</comment>
<keyword evidence="1" id="KW-0812">Transmembrane</keyword>
<reference evidence="2 3" key="1">
    <citation type="submission" date="2018-04" db="EMBL/GenBank/DDBJ databases">
        <title>Genomic Encyclopedia of Archaeal and Bacterial Type Strains, Phase II (KMG-II): from individual species to whole genera.</title>
        <authorList>
            <person name="Goeker M."/>
        </authorList>
    </citation>
    <scope>NUCLEOTIDE SEQUENCE [LARGE SCALE GENOMIC DNA]</scope>
    <source>
        <strain evidence="2 3">DSM 25521</strain>
    </source>
</reference>
<protein>
    <submittedName>
        <fullName evidence="2">Uncharacterized protein</fullName>
    </submittedName>
</protein>
<feature type="transmembrane region" description="Helical" evidence="1">
    <location>
        <begin position="32"/>
        <end position="62"/>
    </location>
</feature>
<dbReference type="EMBL" id="PZZL01000006">
    <property type="protein sequence ID" value="PTM53482.1"/>
    <property type="molecule type" value="Genomic_DNA"/>
</dbReference>
<accession>A0A2T4Z189</accession>
<gene>
    <name evidence="2" type="ORF">C8P69_106136</name>
</gene>
<name>A0A2T4Z189_9HYPH</name>
<dbReference type="AlphaFoldDB" id="A0A2T4Z189"/>
<evidence type="ECO:0000313" key="3">
    <source>
        <dbReference type="Proteomes" id="UP000241808"/>
    </source>
</evidence>
<dbReference type="Proteomes" id="UP000241808">
    <property type="component" value="Unassembled WGS sequence"/>
</dbReference>
<keyword evidence="1" id="KW-0472">Membrane</keyword>